<evidence type="ECO:0000313" key="1">
    <source>
        <dbReference type="EMBL" id="AAU48952.1"/>
    </source>
</evidence>
<keyword evidence="2" id="KW-1185">Reference proteome</keyword>
<dbReference type="HOGENOM" id="CLU_2859090_0_0_4"/>
<protein>
    <submittedName>
        <fullName evidence="1">Uncharacterized protein</fullName>
    </submittedName>
</protein>
<dbReference type="Proteomes" id="UP000006693">
    <property type="component" value="Chromosome 1"/>
</dbReference>
<dbReference type="EMBL" id="CP000010">
    <property type="protein sequence ID" value="AAU48952.1"/>
    <property type="molecule type" value="Genomic_DNA"/>
</dbReference>
<proteinExistence type="predicted"/>
<gene>
    <name evidence="1" type="ordered locus">BMA0050</name>
</gene>
<accession>A0A0H2WIB3</accession>
<organism evidence="1 2">
    <name type="scientific">Burkholderia mallei (strain ATCC 23344)</name>
    <dbReference type="NCBI Taxonomy" id="243160"/>
    <lineage>
        <taxon>Bacteria</taxon>
        <taxon>Pseudomonadati</taxon>
        <taxon>Pseudomonadota</taxon>
        <taxon>Betaproteobacteria</taxon>
        <taxon>Burkholderiales</taxon>
        <taxon>Burkholderiaceae</taxon>
        <taxon>Burkholderia</taxon>
        <taxon>pseudomallei group</taxon>
    </lineage>
</organism>
<evidence type="ECO:0000313" key="2">
    <source>
        <dbReference type="Proteomes" id="UP000006693"/>
    </source>
</evidence>
<dbReference type="AlphaFoldDB" id="A0A0H2WIB3"/>
<dbReference type="KEGG" id="bma:BMA0050"/>
<reference evidence="1 2" key="1">
    <citation type="journal article" date="2004" name="Proc. Natl. Acad. Sci. U.S.A.">
        <title>Structural flexibility in the Burkholderia mallei genome.</title>
        <authorList>
            <person name="Nierman W.C."/>
            <person name="DeShazer D."/>
            <person name="Kim H.S."/>
            <person name="Tettelin H."/>
            <person name="Nelson K.E."/>
            <person name="Feldblyum T."/>
            <person name="Ulrich R.L."/>
            <person name="Ronning C.M."/>
            <person name="Brinkac L.M."/>
            <person name="Daugherty S.C."/>
            <person name="Davidsen T.D."/>
            <person name="Deboy R.T."/>
            <person name="Dimitrov G."/>
            <person name="Dodson R.J."/>
            <person name="Durkin A.S."/>
            <person name="Gwinn M.L."/>
            <person name="Haft D.H."/>
            <person name="Khouri H."/>
            <person name="Kolonay J.F."/>
            <person name="Madupu R."/>
            <person name="Mohammoud Y."/>
            <person name="Nelson W.C."/>
            <person name="Radune D."/>
            <person name="Romero C.M."/>
            <person name="Sarria S."/>
            <person name="Selengut J."/>
            <person name="Shamblin C."/>
            <person name="Sullivan S.A."/>
            <person name="White O."/>
            <person name="Yu Y."/>
            <person name="Zafar N."/>
            <person name="Zhou L."/>
            <person name="Fraser C.M."/>
        </authorList>
    </citation>
    <scope>NUCLEOTIDE SEQUENCE [LARGE SCALE GENOMIC DNA]</scope>
    <source>
        <strain evidence="1 2">ATCC 23344</strain>
    </source>
</reference>
<sequence length="64" mass="7241">MRKRGARTRKRHGLTRCFDSNGQIVSQIDEVRRDAPAAGLIVVIARRERRVRVRGGEAAGARMR</sequence>
<name>A0A0H2WIB3_BURMA</name>